<feature type="compositionally biased region" description="Basic and acidic residues" evidence="1">
    <location>
        <begin position="164"/>
        <end position="183"/>
    </location>
</feature>
<dbReference type="Proteomes" id="UP000289411">
    <property type="component" value="Unassembled WGS sequence"/>
</dbReference>
<dbReference type="InterPro" id="IPR007481">
    <property type="entry name" value="SspB"/>
</dbReference>
<dbReference type="OrthoDB" id="9800412at2"/>
<organism evidence="2 3">
    <name type="scientific">Lichenibacterium ramalinae</name>
    <dbReference type="NCBI Taxonomy" id="2316527"/>
    <lineage>
        <taxon>Bacteria</taxon>
        <taxon>Pseudomonadati</taxon>
        <taxon>Pseudomonadota</taxon>
        <taxon>Alphaproteobacteria</taxon>
        <taxon>Hyphomicrobiales</taxon>
        <taxon>Lichenihabitantaceae</taxon>
        <taxon>Lichenibacterium</taxon>
    </lineage>
</organism>
<gene>
    <name evidence="2" type="ORF">D3272_23925</name>
</gene>
<evidence type="ECO:0000256" key="1">
    <source>
        <dbReference type="SAM" id="MobiDB-lite"/>
    </source>
</evidence>
<comment type="caution">
    <text evidence="2">The sequence shown here is derived from an EMBL/GenBank/DDBJ whole genome shotgun (WGS) entry which is preliminary data.</text>
</comment>
<feature type="region of interest" description="Disordered" evidence="1">
    <location>
        <begin position="151"/>
        <end position="219"/>
    </location>
</feature>
<sequence length="219" mass="23852">MADLIRYDLLVQDALRGVVRQVLTDVARNGLQGEHHFFITFKTATAGLRLSNRMRERYPDEMTVILQHQFWGLTVTEAGFEVGLSFNNMPERLFVPFAAITMFQDPSVTFGLKFDVKDGDGAAEGSAKPGAETPRPALAEAPKGLRALATVDTNLPARIGDGTPKGEDRKDRAADKPKADKPKPVLAKVEDEEEDDKGGGTDKGAGTKVVSIDAFRKKP</sequence>
<proteinExistence type="predicted"/>
<accession>A0A4Q2R656</accession>
<evidence type="ECO:0000313" key="2">
    <source>
        <dbReference type="EMBL" id="RYB01842.1"/>
    </source>
</evidence>
<dbReference type="Gene3D" id="2.30.30.220">
    <property type="entry name" value="SspB-like"/>
    <property type="match status" value="1"/>
</dbReference>
<evidence type="ECO:0000313" key="3">
    <source>
        <dbReference type="Proteomes" id="UP000289411"/>
    </source>
</evidence>
<protein>
    <submittedName>
        <fullName evidence="2">Stringent starvation protein B</fullName>
    </submittedName>
</protein>
<name>A0A4Q2R656_9HYPH</name>
<dbReference type="SUPFAM" id="SSF101738">
    <property type="entry name" value="SspB-like"/>
    <property type="match status" value="1"/>
</dbReference>
<dbReference type="RefSeq" id="WP_129221751.1">
    <property type="nucleotide sequence ID" value="NZ_QYBC01000027.1"/>
</dbReference>
<dbReference type="Pfam" id="PF04386">
    <property type="entry name" value="SspB"/>
    <property type="match status" value="1"/>
</dbReference>
<dbReference type="EMBL" id="QYBC01000027">
    <property type="protein sequence ID" value="RYB01842.1"/>
    <property type="molecule type" value="Genomic_DNA"/>
</dbReference>
<reference evidence="2 3" key="2">
    <citation type="submission" date="2019-02" db="EMBL/GenBank/DDBJ databases">
        <title>'Lichenibacterium ramalinii' gen. nov. sp. nov., 'Lichenibacterium minor' gen. nov. sp. nov.</title>
        <authorList>
            <person name="Pankratov T."/>
        </authorList>
    </citation>
    <scope>NUCLEOTIDE SEQUENCE [LARGE SCALE GENOMIC DNA]</scope>
    <source>
        <strain evidence="2 3">RmlP001</strain>
    </source>
</reference>
<keyword evidence="3" id="KW-1185">Reference proteome</keyword>
<dbReference type="InterPro" id="IPR036760">
    <property type="entry name" value="SspB-like_sf"/>
</dbReference>
<dbReference type="AlphaFoldDB" id="A0A4Q2R656"/>
<reference evidence="2 3" key="1">
    <citation type="submission" date="2018-09" db="EMBL/GenBank/DDBJ databases">
        <authorList>
            <person name="Grouzdev D.S."/>
            <person name="Krutkina M.S."/>
        </authorList>
    </citation>
    <scope>NUCLEOTIDE SEQUENCE [LARGE SCALE GENOMIC DNA]</scope>
    <source>
        <strain evidence="2 3">RmlP001</strain>
    </source>
</reference>